<evidence type="ECO:0000256" key="5">
    <source>
        <dbReference type="ARBA" id="ARBA00022553"/>
    </source>
</evidence>
<dbReference type="Pfam" id="PF02518">
    <property type="entry name" value="HATPase_c"/>
    <property type="match status" value="1"/>
</dbReference>
<keyword evidence="4" id="KW-1003">Cell membrane</keyword>
<dbReference type="SMART" id="SM00388">
    <property type="entry name" value="HisKA"/>
    <property type="match status" value="1"/>
</dbReference>
<dbReference type="EMBL" id="LQNT01000013">
    <property type="protein sequence ID" value="KZE36382.1"/>
    <property type="molecule type" value="Genomic_DNA"/>
</dbReference>
<keyword evidence="5" id="KW-0597">Phosphoprotein</keyword>
<dbReference type="InterPro" id="IPR004358">
    <property type="entry name" value="Sig_transdc_His_kin-like_C"/>
</dbReference>
<keyword evidence="13 14" id="KW-0472">Membrane</keyword>
<dbReference type="GO" id="GO:0004721">
    <property type="term" value="F:phosphoprotein phosphatase activity"/>
    <property type="evidence" value="ECO:0007669"/>
    <property type="project" value="TreeGrafter"/>
</dbReference>
<dbReference type="SMART" id="SM00387">
    <property type="entry name" value="HATPase_c"/>
    <property type="match status" value="1"/>
</dbReference>
<evidence type="ECO:0000256" key="9">
    <source>
        <dbReference type="ARBA" id="ARBA00022777"/>
    </source>
</evidence>
<dbReference type="AlphaFoldDB" id="A0A161RAS6"/>
<keyword evidence="10" id="KW-0067">ATP-binding</keyword>
<protein>
    <recommendedName>
        <fullName evidence="3">histidine kinase</fullName>
        <ecNumber evidence="3">2.7.13.3</ecNumber>
    </recommendedName>
</protein>
<feature type="domain" description="Histidine kinase" evidence="15">
    <location>
        <begin position="123"/>
        <end position="329"/>
    </location>
</feature>
<dbReference type="GO" id="GO:0005886">
    <property type="term" value="C:plasma membrane"/>
    <property type="evidence" value="ECO:0007669"/>
    <property type="project" value="UniProtKB-SubCell"/>
</dbReference>
<dbReference type="RefSeq" id="WP_063183534.1">
    <property type="nucleotide sequence ID" value="NZ_LQNT01000013.1"/>
</dbReference>
<evidence type="ECO:0000256" key="4">
    <source>
        <dbReference type="ARBA" id="ARBA00022475"/>
    </source>
</evidence>
<evidence type="ECO:0000256" key="8">
    <source>
        <dbReference type="ARBA" id="ARBA00022741"/>
    </source>
</evidence>
<keyword evidence="7 14" id="KW-0812">Transmembrane</keyword>
<keyword evidence="9 16" id="KW-0418">Kinase</keyword>
<evidence type="ECO:0000313" key="16">
    <source>
        <dbReference type="EMBL" id="KZE36382.1"/>
    </source>
</evidence>
<dbReference type="InterPro" id="IPR036890">
    <property type="entry name" value="HATPase_C_sf"/>
</dbReference>
<name>A0A161RAS6_9BACL</name>
<evidence type="ECO:0000256" key="7">
    <source>
        <dbReference type="ARBA" id="ARBA00022692"/>
    </source>
</evidence>
<keyword evidence="11 14" id="KW-1133">Transmembrane helix</keyword>
<evidence type="ECO:0000256" key="6">
    <source>
        <dbReference type="ARBA" id="ARBA00022679"/>
    </source>
</evidence>
<accession>A0A161RAS6</accession>
<dbReference type="GO" id="GO:0016036">
    <property type="term" value="P:cellular response to phosphate starvation"/>
    <property type="evidence" value="ECO:0007669"/>
    <property type="project" value="TreeGrafter"/>
</dbReference>
<evidence type="ECO:0000313" key="17">
    <source>
        <dbReference type="Proteomes" id="UP000076490"/>
    </source>
</evidence>
<dbReference type="GO" id="GO:0000155">
    <property type="term" value="F:phosphorelay sensor kinase activity"/>
    <property type="evidence" value="ECO:0007669"/>
    <property type="project" value="InterPro"/>
</dbReference>
<dbReference type="PANTHER" id="PTHR45453:SF2">
    <property type="entry name" value="HISTIDINE KINASE"/>
    <property type="match status" value="1"/>
</dbReference>
<feature type="transmembrane region" description="Helical" evidence="14">
    <location>
        <begin position="12"/>
        <end position="30"/>
    </location>
</feature>
<proteinExistence type="predicted"/>
<evidence type="ECO:0000256" key="2">
    <source>
        <dbReference type="ARBA" id="ARBA00004651"/>
    </source>
</evidence>
<evidence type="ECO:0000259" key="15">
    <source>
        <dbReference type="PROSITE" id="PS50109"/>
    </source>
</evidence>
<dbReference type="PRINTS" id="PR00344">
    <property type="entry name" value="BCTRLSENSOR"/>
</dbReference>
<evidence type="ECO:0000256" key="3">
    <source>
        <dbReference type="ARBA" id="ARBA00012438"/>
    </source>
</evidence>
<keyword evidence="6" id="KW-0808">Transferase</keyword>
<dbReference type="PROSITE" id="PS50109">
    <property type="entry name" value="HIS_KIN"/>
    <property type="match status" value="1"/>
</dbReference>
<dbReference type="EC" id="2.7.13.3" evidence="3"/>
<dbReference type="Proteomes" id="UP000076490">
    <property type="component" value="Unassembled WGS sequence"/>
</dbReference>
<comment type="caution">
    <text evidence="16">The sequence shown here is derived from an EMBL/GenBank/DDBJ whole genome shotgun (WGS) entry which is preliminary data.</text>
</comment>
<evidence type="ECO:0000256" key="14">
    <source>
        <dbReference type="SAM" id="Phobius"/>
    </source>
</evidence>
<keyword evidence="12" id="KW-0902">Two-component regulatory system</keyword>
<dbReference type="InterPro" id="IPR003594">
    <property type="entry name" value="HATPase_dom"/>
</dbReference>
<dbReference type="InterPro" id="IPR003661">
    <property type="entry name" value="HisK_dim/P_dom"/>
</dbReference>
<comment type="catalytic activity">
    <reaction evidence="1">
        <text>ATP + protein L-histidine = ADP + protein N-phospho-L-histidine.</text>
        <dbReference type="EC" id="2.7.13.3"/>
    </reaction>
</comment>
<dbReference type="Gene3D" id="3.30.565.10">
    <property type="entry name" value="Histidine kinase-like ATPase, C-terminal domain"/>
    <property type="match status" value="1"/>
</dbReference>
<dbReference type="InterPro" id="IPR050351">
    <property type="entry name" value="BphY/WalK/GraS-like"/>
</dbReference>
<dbReference type="PANTHER" id="PTHR45453">
    <property type="entry name" value="PHOSPHATE REGULON SENSOR PROTEIN PHOR"/>
    <property type="match status" value="1"/>
</dbReference>
<evidence type="ECO:0000256" key="13">
    <source>
        <dbReference type="ARBA" id="ARBA00023136"/>
    </source>
</evidence>
<dbReference type="GO" id="GO:0005524">
    <property type="term" value="F:ATP binding"/>
    <property type="evidence" value="ECO:0007669"/>
    <property type="project" value="UniProtKB-KW"/>
</dbReference>
<gene>
    <name evidence="16" type="ORF">AV656_14660</name>
</gene>
<dbReference type="InterPro" id="IPR005467">
    <property type="entry name" value="His_kinase_dom"/>
</dbReference>
<evidence type="ECO:0000256" key="12">
    <source>
        <dbReference type="ARBA" id="ARBA00023012"/>
    </source>
</evidence>
<dbReference type="SUPFAM" id="SSF55874">
    <property type="entry name" value="ATPase domain of HSP90 chaperone/DNA topoisomerase II/histidine kinase"/>
    <property type="match status" value="1"/>
</dbReference>
<sequence>MKALRLFVREHSAYLVFHALLTIFILSLYWLDGFRNVDTAVYSVVMVVLLTTLFLAARFIGRRAYYNRILRQPSKMEDLLIRTSKSPETSEAERFGHEVYGIYQREVQALRSENERHETFMNQWVHQMKTPLSVISLLLQEEEVDREAIGEEADRIRRGLETVLLNARLGTFERDMQIARADLASLVREVISEHKKLFITNRVYPSSSIEEGLTVTTDSKWMKTIIAQFITNAVKYTRGEGKHVYFSADRTEDGIRLTVRDEGIGIPASDLKRVTHAFFTGENGRLTGESTGMGLFIAKEVCDQLGHGLKIESEPGEGTAVSVLFREKKEEGKEEAHADRQH</sequence>
<organism evidence="16 17">
    <name type="scientific">Bhargavaea cecembensis</name>
    <dbReference type="NCBI Taxonomy" id="394098"/>
    <lineage>
        <taxon>Bacteria</taxon>
        <taxon>Bacillati</taxon>
        <taxon>Bacillota</taxon>
        <taxon>Bacilli</taxon>
        <taxon>Bacillales</taxon>
        <taxon>Caryophanaceae</taxon>
        <taxon>Bhargavaea</taxon>
    </lineage>
</organism>
<comment type="subcellular location">
    <subcellularLocation>
        <location evidence="2">Cell membrane</location>
        <topology evidence="2">Multi-pass membrane protein</topology>
    </subcellularLocation>
</comment>
<keyword evidence="8" id="KW-0547">Nucleotide-binding</keyword>
<evidence type="ECO:0000256" key="1">
    <source>
        <dbReference type="ARBA" id="ARBA00000085"/>
    </source>
</evidence>
<reference evidence="16 17" key="1">
    <citation type="submission" date="2016-01" db="EMBL/GenBank/DDBJ databases">
        <title>Whole genome sequencing of Bhargavaea cecembensis T14.</title>
        <authorList>
            <person name="Hong K.W."/>
        </authorList>
    </citation>
    <scope>NUCLEOTIDE SEQUENCE [LARGE SCALE GENOMIC DNA]</scope>
    <source>
        <strain evidence="16 17">T14</strain>
    </source>
</reference>
<dbReference type="CDD" id="cd00082">
    <property type="entry name" value="HisKA"/>
    <property type="match status" value="1"/>
</dbReference>
<feature type="transmembrane region" description="Helical" evidence="14">
    <location>
        <begin position="42"/>
        <end position="61"/>
    </location>
</feature>
<evidence type="ECO:0000256" key="11">
    <source>
        <dbReference type="ARBA" id="ARBA00022989"/>
    </source>
</evidence>
<evidence type="ECO:0000256" key="10">
    <source>
        <dbReference type="ARBA" id="ARBA00022840"/>
    </source>
</evidence>
<dbReference type="OrthoDB" id="9780487at2"/>